<accession>A0ABW5DYW7</accession>
<feature type="chain" id="PRO_5046087362" evidence="1">
    <location>
        <begin position="24"/>
        <end position="228"/>
    </location>
</feature>
<evidence type="ECO:0000313" key="3">
    <source>
        <dbReference type="Proteomes" id="UP001597295"/>
    </source>
</evidence>
<reference evidence="3" key="1">
    <citation type="journal article" date="2019" name="Int. J. Syst. Evol. Microbiol.">
        <title>The Global Catalogue of Microorganisms (GCM) 10K type strain sequencing project: providing services to taxonomists for standard genome sequencing and annotation.</title>
        <authorList>
            <consortium name="The Broad Institute Genomics Platform"/>
            <consortium name="The Broad Institute Genome Sequencing Center for Infectious Disease"/>
            <person name="Wu L."/>
            <person name="Ma J."/>
        </authorList>
    </citation>
    <scope>NUCLEOTIDE SEQUENCE [LARGE SCALE GENOMIC DNA]</scope>
    <source>
        <strain evidence="3">CGMCC 1.19062</strain>
    </source>
</reference>
<protein>
    <submittedName>
        <fullName evidence="2">Uncharacterized protein</fullName>
    </submittedName>
</protein>
<evidence type="ECO:0000256" key="1">
    <source>
        <dbReference type="SAM" id="SignalP"/>
    </source>
</evidence>
<name>A0ABW5DYW7_9PROT</name>
<dbReference type="Proteomes" id="UP001597295">
    <property type="component" value="Unassembled WGS sequence"/>
</dbReference>
<evidence type="ECO:0000313" key="2">
    <source>
        <dbReference type="EMBL" id="MFD2264415.1"/>
    </source>
</evidence>
<dbReference type="RefSeq" id="WP_379877496.1">
    <property type="nucleotide sequence ID" value="NZ_JBHUIP010000013.1"/>
</dbReference>
<comment type="caution">
    <text evidence="2">The sequence shown here is derived from an EMBL/GenBank/DDBJ whole genome shotgun (WGS) entry which is preliminary data.</text>
</comment>
<gene>
    <name evidence="2" type="ORF">ACFSM5_16040</name>
</gene>
<dbReference type="EMBL" id="JBHUIP010000013">
    <property type="protein sequence ID" value="MFD2264415.1"/>
    <property type="molecule type" value="Genomic_DNA"/>
</dbReference>
<sequence>MRRQVCRSLLMVAALLLPSGLLAQSSPVRKIDLNPTGQEKTEKGRKLLSYIISCALGPEVEAHISVDGADYVFRGAEGLVPDWADRAMTETERRRVSSCLLARTNVLGVKVGIYMIIGQEPEAEDVRIASNGQDFTLFEGMFFGDLFSEHPEGYACMGEAALAARRDPIFKLRRCATPNGRKTKDGQEISACDFVITGACSDPASFNAGGRVWSEVMQVWLRPHQPED</sequence>
<keyword evidence="3" id="KW-1185">Reference proteome</keyword>
<organism evidence="2 3">
    <name type="scientific">Lacibacterium aquatile</name>
    <dbReference type="NCBI Taxonomy" id="1168082"/>
    <lineage>
        <taxon>Bacteria</taxon>
        <taxon>Pseudomonadati</taxon>
        <taxon>Pseudomonadota</taxon>
        <taxon>Alphaproteobacteria</taxon>
        <taxon>Rhodospirillales</taxon>
        <taxon>Rhodospirillaceae</taxon>
    </lineage>
</organism>
<feature type="signal peptide" evidence="1">
    <location>
        <begin position="1"/>
        <end position="23"/>
    </location>
</feature>
<keyword evidence="1" id="KW-0732">Signal</keyword>
<proteinExistence type="predicted"/>